<evidence type="ECO:0000313" key="2">
    <source>
        <dbReference type="Proteomes" id="UP000053872"/>
    </source>
</evidence>
<dbReference type="EMBL" id="AKCR02000043">
    <property type="protein sequence ID" value="PKK24420.1"/>
    <property type="molecule type" value="Genomic_DNA"/>
</dbReference>
<sequence>MVRGPNEERTRLGTQQLHHPGEQFGEAFLVSWTGVTERCRVPSEQWDQRQLSRAREREQSWPEIHLPAIRGKGVPLQNKHCV</sequence>
<keyword evidence="1" id="KW-0808">Transferase</keyword>
<gene>
    <name evidence="1" type="ORF">A306_00005993</name>
</gene>
<dbReference type="AlphaFoldDB" id="A0A2I0M409"/>
<accession>A0A2I0M409</accession>
<dbReference type="InParanoid" id="A0A2I0M409"/>
<name>A0A2I0M409_COLLI</name>
<reference evidence="1 2" key="1">
    <citation type="journal article" date="2013" name="Science">
        <title>Genomic diversity and evolution of the head crest in the rock pigeon.</title>
        <authorList>
            <person name="Shapiro M.D."/>
            <person name="Kronenberg Z."/>
            <person name="Li C."/>
            <person name="Domyan E.T."/>
            <person name="Pan H."/>
            <person name="Campbell M."/>
            <person name="Tan H."/>
            <person name="Huff C.D."/>
            <person name="Hu H."/>
            <person name="Vickrey A.I."/>
            <person name="Nielsen S.C."/>
            <person name="Stringham S.A."/>
            <person name="Hu H."/>
            <person name="Willerslev E."/>
            <person name="Gilbert M.T."/>
            <person name="Yandell M."/>
            <person name="Zhang G."/>
            <person name="Wang J."/>
        </authorList>
    </citation>
    <scope>NUCLEOTIDE SEQUENCE [LARGE SCALE GENOMIC DNA]</scope>
    <source>
        <tissue evidence="1">Blood</tissue>
    </source>
</reference>
<dbReference type="Proteomes" id="UP000053872">
    <property type="component" value="Unassembled WGS sequence"/>
</dbReference>
<comment type="caution">
    <text evidence="1">The sequence shown here is derived from an EMBL/GenBank/DDBJ whole genome shotgun (WGS) entry which is preliminary data.</text>
</comment>
<keyword evidence="2" id="KW-1185">Reference proteome</keyword>
<protein>
    <submittedName>
        <fullName evidence="1">Tyrosine-protein kinase ABL1-like</fullName>
    </submittedName>
</protein>
<organism evidence="1 2">
    <name type="scientific">Columba livia</name>
    <name type="common">Rock dove</name>
    <dbReference type="NCBI Taxonomy" id="8932"/>
    <lineage>
        <taxon>Eukaryota</taxon>
        <taxon>Metazoa</taxon>
        <taxon>Chordata</taxon>
        <taxon>Craniata</taxon>
        <taxon>Vertebrata</taxon>
        <taxon>Euteleostomi</taxon>
        <taxon>Archelosauria</taxon>
        <taxon>Archosauria</taxon>
        <taxon>Dinosauria</taxon>
        <taxon>Saurischia</taxon>
        <taxon>Theropoda</taxon>
        <taxon>Coelurosauria</taxon>
        <taxon>Aves</taxon>
        <taxon>Neognathae</taxon>
        <taxon>Neoaves</taxon>
        <taxon>Columbimorphae</taxon>
        <taxon>Columbiformes</taxon>
        <taxon>Columbidae</taxon>
        <taxon>Columba</taxon>
    </lineage>
</organism>
<evidence type="ECO:0000313" key="1">
    <source>
        <dbReference type="EMBL" id="PKK24420.1"/>
    </source>
</evidence>
<proteinExistence type="predicted"/>
<keyword evidence="1" id="KW-0418">Kinase</keyword>
<dbReference type="GO" id="GO:0016301">
    <property type="term" value="F:kinase activity"/>
    <property type="evidence" value="ECO:0007669"/>
    <property type="project" value="UniProtKB-KW"/>
</dbReference>